<organism evidence="1 2">
    <name type="scientific">Caerostris extrusa</name>
    <name type="common">Bark spider</name>
    <name type="synonym">Caerostris bankana</name>
    <dbReference type="NCBI Taxonomy" id="172846"/>
    <lineage>
        <taxon>Eukaryota</taxon>
        <taxon>Metazoa</taxon>
        <taxon>Ecdysozoa</taxon>
        <taxon>Arthropoda</taxon>
        <taxon>Chelicerata</taxon>
        <taxon>Arachnida</taxon>
        <taxon>Araneae</taxon>
        <taxon>Araneomorphae</taxon>
        <taxon>Entelegynae</taxon>
        <taxon>Araneoidea</taxon>
        <taxon>Araneidae</taxon>
        <taxon>Caerostris</taxon>
    </lineage>
</organism>
<comment type="caution">
    <text evidence="1">The sequence shown here is derived from an EMBL/GenBank/DDBJ whole genome shotgun (WGS) entry which is preliminary data.</text>
</comment>
<dbReference type="AlphaFoldDB" id="A0AAV4QPW8"/>
<evidence type="ECO:0000313" key="2">
    <source>
        <dbReference type="Proteomes" id="UP001054945"/>
    </source>
</evidence>
<dbReference type="Proteomes" id="UP001054945">
    <property type="component" value="Unassembled WGS sequence"/>
</dbReference>
<gene>
    <name evidence="1" type="ORF">CEXT_8881</name>
</gene>
<reference evidence="1 2" key="1">
    <citation type="submission" date="2021-06" db="EMBL/GenBank/DDBJ databases">
        <title>Caerostris extrusa draft genome.</title>
        <authorList>
            <person name="Kono N."/>
            <person name="Arakawa K."/>
        </authorList>
    </citation>
    <scope>NUCLEOTIDE SEQUENCE [LARGE SCALE GENOMIC DNA]</scope>
</reference>
<protein>
    <submittedName>
        <fullName evidence="1">Uncharacterized protein</fullName>
    </submittedName>
</protein>
<name>A0AAV4QPW8_CAEEX</name>
<evidence type="ECO:0000313" key="1">
    <source>
        <dbReference type="EMBL" id="GIY11728.1"/>
    </source>
</evidence>
<accession>A0AAV4QPW8</accession>
<sequence>MHLSRYSSPSSLTRFCPLPSAEPWVSARFLIIPFYNNYGALSGLVNVPEQKLKGTRSIRNVFKNCIKCKRYNGREQLAEPGPLPADCVRDAKVFEVVGLKTVILVRPKHFENKLLMLFEPSRITKKQDAVGPQRLALLDTSKVL</sequence>
<dbReference type="EMBL" id="BPLR01006686">
    <property type="protein sequence ID" value="GIY11728.1"/>
    <property type="molecule type" value="Genomic_DNA"/>
</dbReference>
<proteinExistence type="predicted"/>
<keyword evidence="2" id="KW-1185">Reference proteome</keyword>